<dbReference type="AlphaFoldDB" id="A0A0F9EIN0"/>
<keyword evidence="1" id="KW-1133">Transmembrane helix</keyword>
<dbReference type="EMBL" id="LAZR01024803">
    <property type="protein sequence ID" value="KKL73953.1"/>
    <property type="molecule type" value="Genomic_DNA"/>
</dbReference>
<comment type="caution">
    <text evidence="3">The sequence shown here is derived from an EMBL/GenBank/DDBJ whole genome shotgun (WGS) entry which is preliminary data.</text>
</comment>
<evidence type="ECO:0000256" key="1">
    <source>
        <dbReference type="SAM" id="Phobius"/>
    </source>
</evidence>
<feature type="transmembrane region" description="Helical" evidence="1">
    <location>
        <begin position="112"/>
        <end position="134"/>
    </location>
</feature>
<evidence type="ECO:0000259" key="2">
    <source>
        <dbReference type="SMART" id="SM01117"/>
    </source>
</evidence>
<evidence type="ECO:0000313" key="3">
    <source>
        <dbReference type="EMBL" id="KKL73953.1"/>
    </source>
</evidence>
<dbReference type="SUPFAM" id="SSF55856">
    <property type="entry name" value="Cytochrome b5-like heme/steroid binding domain"/>
    <property type="match status" value="1"/>
</dbReference>
<dbReference type="Gene3D" id="3.10.120.10">
    <property type="entry name" value="Cytochrome b5-like heme/steroid binding domain"/>
    <property type="match status" value="1"/>
</dbReference>
<feature type="transmembrane region" description="Helical" evidence="1">
    <location>
        <begin position="79"/>
        <end position="100"/>
    </location>
</feature>
<feature type="transmembrane region" description="Helical" evidence="1">
    <location>
        <begin position="275"/>
        <end position="297"/>
    </location>
</feature>
<proteinExistence type="predicted"/>
<keyword evidence="1" id="KW-0812">Transmembrane</keyword>
<protein>
    <recommendedName>
        <fullName evidence="2">Cytochrome b5 heme-binding domain-containing protein</fullName>
    </recommendedName>
</protein>
<name>A0A0F9EIN0_9ZZZZ</name>
<dbReference type="InterPro" id="IPR036400">
    <property type="entry name" value="Cyt_B5-like_heme/steroid_sf"/>
</dbReference>
<keyword evidence="1" id="KW-0472">Membrane</keyword>
<feature type="domain" description="Cytochrome b5 heme-binding" evidence="2">
    <location>
        <begin position="191"/>
        <end position="262"/>
    </location>
</feature>
<organism evidence="3">
    <name type="scientific">marine sediment metagenome</name>
    <dbReference type="NCBI Taxonomy" id="412755"/>
    <lineage>
        <taxon>unclassified sequences</taxon>
        <taxon>metagenomes</taxon>
        <taxon>ecological metagenomes</taxon>
    </lineage>
</organism>
<dbReference type="SMART" id="SM01117">
    <property type="entry name" value="Cyt-b5"/>
    <property type="match status" value="1"/>
</dbReference>
<gene>
    <name evidence="3" type="ORF">LCGC14_2069720</name>
</gene>
<reference evidence="3" key="1">
    <citation type="journal article" date="2015" name="Nature">
        <title>Complex archaea that bridge the gap between prokaryotes and eukaryotes.</title>
        <authorList>
            <person name="Spang A."/>
            <person name="Saw J.H."/>
            <person name="Jorgensen S.L."/>
            <person name="Zaremba-Niedzwiedzka K."/>
            <person name="Martijn J."/>
            <person name="Lind A.E."/>
            <person name="van Eijk R."/>
            <person name="Schleper C."/>
            <person name="Guy L."/>
            <person name="Ettema T.J."/>
        </authorList>
    </citation>
    <scope>NUCLEOTIDE SEQUENCE</scope>
</reference>
<dbReference type="InterPro" id="IPR001199">
    <property type="entry name" value="Cyt_B5-like_heme/steroid-bd"/>
</dbReference>
<feature type="transmembrane region" description="Helical" evidence="1">
    <location>
        <begin position="146"/>
        <end position="172"/>
    </location>
</feature>
<sequence>MPVFPIVIFFFLILPHTAVATPEYSTRSGQGCKACHLEPESGKLSQTGLEFAASGYVWPPTVGFRVITPIKKSVRFLLGYLHILAAFLWFGTILYVHLLLKPAYAEKGLPKGEVMLGIASMAVVGITGILLTFSKIKGIGVLFSSTWGIVLSLKILIYLIMVLSALVIVLFIGRKLKEKAVKTKFPESGVFDPLTLSGFDGKDGRQALIAYKGKVYDVSDMKHWKNGQHMKHLAGGDQTESLPKAPHGEEKLEDLKIVGSYDSSMKPPKSIHQRVFYFVAYMNLLFVFLVLFIISFWRWGI</sequence>
<accession>A0A0F9EIN0</accession>
<dbReference type="Pfam" id="PF00173">
    <property type="entry name" value="Cyt-b5"/>
    <property type="match status" value="1"/>
</dbReference>